<evidence type="ECO:0000256" key="1">
    <source>
        <dbReference type="SAM" id="SignalP"/>
    </source>
</evidence>
<reference evidence="2 3" key="1">
    <citation type="submission" date="2016-01" db="EMBL/GenBank/DDBJ databases">
        <title>The new phylogeny of the genus Mycobacterium.</title>
        <authorList>
            <person name="Tarcisio F."/>
            <person name="Conor M."/>
            <person name="Antonella G."/>
            <person name="Elisabetta G."/>
            <person name="Giulia F.S."/>
            <person name="Sara T."/>
            <person name="Anna F."/>
            <person name="Clotilde B."/>
            <person name="Roberto B."/>
            <person name="Veronica D.S."/>
            <person name="Fabio R."/>
            <person name="Monica P."/>
            <person name="Olivier J."/>
            <person name="Enrico T."/>
            <person name="Nicola S."/>
        </authorList>
    </citation>
    <scope>NUCLEOTIDE SEQUENCE [LARGE SCALE GENOMIC DNA]</scope>
    <source>
        <strain evidence="2 3">DSM 44166</strain>
    </source>
</reference>
<keyword evidence="3" id="KW-1185">Reference proteome</keyword>
<protein>
    <submittedName>
        <fullName evidence="2">Uncharacterized protein</fullName>
    </submittedName>
</protein>
<feature type="signal peptide" evidence="1">
    <location>
        <begin position="1"/>
        <end position="42"/>
    </location>
</feature>
<dbReference type="AlphaFoldDB" id="A0A1X2EI65"/>
<sequence length="96" mass="10137">MSTTAITRPNTLCCNRIRRLRRGVAGVLLATSISTTAALALAATSHADDNAPPPNAGAAVTAPAIDAPWLPLIDQFGGYGPLRYCSPHWAGFWHCH</sequence>
<organism evidence="2 3">
    <name type="scientific">Mycobacterium szulgai</name>
    <dbReference type="NCBI Taxonomy" id="1787"/>
    <lineage>
        <taxon>Bacteria</taxon>
        <taxon>Bacillati</taxon>
        <taxon>Actinomycetota</taxon>
        <taxon>Actinomycetes</taxon>
        <taxon>Mycobacteriales</taxon>
        <taxon>Mycobacteriaceae</taxon>
        <taxon>Mycobacterium</taxon>
    </lineage>
</organism>
<dbReference type="OrthoDB" id="10000950at2"/>
<feature type="chain" id="PRO_5012620256" evidence="1">
    <location>
        <begin position="43"/>
        <end position="96"/>
    </location>
</feature>
<evidence type="ECO:0000313" key="2">
    <source>
        <dbReference type="EMBL" id="ORX02759.1"/>
    </source>
</evidence>
<comment type="caution">
    <text evidence="2">The sequence shown here is derived from an EMBL/GenBank/DDBJ whole genome shotgun (WGS) entry which is preliminary data.</text>
</comment>
<dbReference type="RefSeq" id="WP_085671050.1">
    <property type="nucleotide sequence ID" value="NZ_JACKRU010000652.1"/>
</dbReference>
<dbReference type="EMBL" id="LQPW01000086">
    <property type="protein sequence ID" value="ORX02759.1"/>
    <property type="molecule type" value="Genomic_DNA"/>
</dbReference>
<gene>
    <name evidence="2" type="ORF">AWC27_28825</name>
</gene>
<proteinExistence type="predicted"/>
<name>A0A1X2EI65_MYCSZ</name>
<evidence type="ECO:0000313" key="3">
    <source>
        <dbReference type="Proteomes" id="UP000193317"/>
    </source>
</evidence>
<dbReference type="Proteomes" id="UP000193317">
    <property type="component" value="Unassembled WGS sequence"/>
</dbReference>
<accession>A0A1X2EI65</accession>
<keyword evidence="1" id="KW-0732">Signal</keyword>